<dbReference type="OrthoDB" id="9757559at2"/>
<dbReference type="GO" id="GO:0070566">
    <property type="term" value="F:adenylyltransferase activity"/>
    <property type="evidence" value="ECO:0007669"/>
    <property type="project" value="TreeGrafter"/>
</dbReference>
<keyword evidence="5" id="KW-1185">Reference proteome</keyword>
<dbReference type="InterPro" id="IPR042099">
    <property type="entry name" value="ANL_N_sf"/>
</dbReference>
<dbReference type="EMBL" id="FQWZ01000004">
    <property type="protein sequence ID" value="SHG96474.1"/>
    <property type="molecule type" value="Genomic_DNA"/>
</dbReference>
<evidence type="ECO:0000256" key="1">
    <source>
        <dbReference type="ARBA" id="ARBA00006432"/>
    </source>
</evidence>
<dbReference type="GO" id="GO:0005886">
    <property type="term" value="C:plasma membrane"/>
    <property type="evidence" value="ECO:0007669"/>
    <property type="project" value="TreeGrafter"/>
</dbReference>
<name>A0A1M5P3S7_9GAMM</name>
<evidence type="ECO:0000259" key="3">
    <source>
        <dbReference type="Pfam" id="PF00501"/>
    </source>
</evidence>
<dbReference type="NCBIfam" id="NF006624">
    <property type="entry name" value="PRK09192.1"/>
    <property type="match status" value="1"/>
</dbReference>
<protein>
    <submittedName>
        <fullName evidence="4">Fatty-acyl-CoA synthase</fullName>
    </submittedName>
</protein>
<evidence type="ECO:0000313" key="4">
    <source>
        <dbReference type="EMBL" id="SHG96474.1"/>
    </source>
</evidence>
<evidence type="ECO:0000313" key="5">
    <source>
        <dbReference type="Proteomes" id="UP000199758"/>
    </source>
</evidence>
<dbReference type="GO" id="GO:0016874">
    <property type="term" value="F:ligase activity"/>
    <property type="evidence" value="ECO:0007669"/>
    <property type="project" value="UniProtKB-KW"/>
</dbReference>
<proteinExistence type="inferred from homology"/>
<dbReference type="InterPro" id="IPR045851">
    <property type="entry name" value="AMP-bd_C_sf"/>
</dbReference>
<sequence>MTDSLPASPGSAPISVAGFATLAQALDHAASVDAGMYFYSGRGQLTEALPYARLREQSEALARRMLARGLKRGDRVALLAETDGDFARSFFACQIAGLVPAPLPLPAALGGRQTYLEHLRRMVESVGAAAALTPAAFESWVAEACAGLPLHFVSTIAHLDDVVPVQGELEAPSADDLAYLQFSSGSTRFPHAIAVTHRAVIANIDAISLHGLQITGSDRCASWLPFYHDMGLVGFLLTPLCCAISVDYLATREFARRPLTWLQLISNYGGTLSFSPSFGFELCARRVENGGVPEGLDLSRWRAAGIGGDMVRPGPLLKFCESFAGSGFNPGALTPSYGMAEAALALSFSPLGRGLKMDRVDTDRLERDHLAVAPAADAPRSRDFVRCGRILPGHDIEVRDEQGQPMPEWGVGLIHVRGPSLMKEYYLQPEETARALCGDGWLNTGDIGYLADGEIVITGRAKDLIIVNGRNIRPQDLEWSAEGEVDALRSGDVAAFAIDEEAGEVVVVLVESRAADATARAALCEQVSGVLRARHGIEVRVVPVPPRSLPQTSSGKLSRAKARALYLAGSFKLAGAG</sequence>
<dbReference type="RefSeq" id="WP_072897073.1">
    <property type="nucleotide sequence ID" value="NZ_FQWZ01000004.1"/>
</dbReference>
<dbReference type="PANTHER" id="PTHR22754:SF32">
    <property type="entry name" value="DISCO-INTERACTING PROTEIN 2"/>
    <property type="match status" value="1"/>
</dbReference>
<gene>
    <name evidence="4" type="ORF">SAMN04488068_2010</name>
</gene>
<dbReference type="PANTHER" id="PTHR22754">
    <property type="entry name" value="DISCO-INTERACTING PROTEIN 2 DIP2 -RELATED"/>
    <property type="match status" value="1"/>
</dbReference>
<dbReference type="Proteomes" id="UP000199758">
    <property type="component" value="Unassembled WGS sequence"/>
</dbReference>
<accession>A0A1M5P3S7</accession>
<reference evidence="4 5" key="1">
    <citation type="submission" date="2016-11" db="EMBL/GenBank/DDBJ databases">
        <authorList>
            <person name="Jaros S."/>
            <person name="Januszkiewicz K."/>
            <person name="Wedrychowicz H."/>
        </authorList>
    </citation>
    <scope>NUCLEOTIDE SEQUENCE [LARGE SCALE GENOMIC DNA]</scope>
    <source>
        <strain evidence="4 5">CGMCC 1.7049</strain>
    </source>
</reference>
<dbReference type="Gene3D" id="3.40.50.12780">
    <property type="entry name" value="N-terminal domain of ligase-like"/>
    <property type="match status" value="1"/>
</dbReference>
<dbReference type="InterPro" id="IPR000873">
    <property type="entry name" value="AMP-dep_synth/lig_dom"/>
</dbReference>
<dbReference type="InterPro" id="IPR040097">
    <property type="entry name" value="FAAL/FAAC"/>
</dbReference>
<feature type="domain" description="AMP-dependent synthetase/ligase" evidence="3">
    <location>
        <begin position="46"/>
        <end position="426"/>
    </location>
</feature>
<keyword evidence="2" id="KW-0436">Ligase</keyword>
<dbReference type="AlphaFoldDB" id="A0A1M5P3S7"/>
<dbReference type="SUPFAM" id="SSF56801">
    <property type="entry name" value="Acetyl-CoA synthetase-like"/>
    <property type="match status" value="1"/>
</dbReference>
<dbReference type="CDD" id="cd05931">
    <property type="entry name" value="FAAL"/>
    <property type="match status" value="1"/>
</dbReference>
<organism evidence="4 5">
    <name type="scientific">Hydrocarboniphaga daqingensis</name>
    <dbReference type="NCBI Taxonomy" id="490188"/>
    <lineage>
        <taxon>Bacteria</taxon>
        <taxon>Pseudomonadati</taxon>
        <taxon>Pseudomonadota</taxon>
        <taxon>Gammaproteobacteria</taxon>
        <taxon>Nevskiales</taxon>
        <taxon>Nevskiaceae</taxon>
        <taxon>Hydrocarboniphaga</taxon>
    </lineage>
</organism>
<dbReference type="Gene3D" id="3.30.300.30">
    <property type="match status" value="1"/>
</dbReference>
<comment type="similarity">
    <text evidence="1">Belongs to the ATP-dependent AMP-binding enzyme family.</text>
</comment>
<dbReference type="GO" id="GO:0006633">
    <property type="term" value="P:fatty acid biosynthetic process"/>
    <property type="evidence" value="ECO:0007669"/>
    <property type="project" value="TreeGrafter"/>
</dbReference>
<evidence type="ECO:0000256" key="2">
    <source>
        <dbReference type="ARBA" id="ARBA00022598"/>
    </source>
</evidence>
<dbReference type="Pfam" id="PF00501">
    <property type="entry name" value="AMP-binding"/>
    <property type="match status" value="1"/>
</dbReference>
<dbReference type="STRING" id="490188.SAMN04488068_2010"/>